<accession>A0A0K0FFJ0</accession>
<evidence type="ECO:0000313" key="1">
    <source>
        <dbReference type="Proteomes" id="UP000035680"/>
    </source>
</evidence>
<dbReference type="AlphaFoldDB" id="A0A0K0FFJ0"/>
<keyword evidence="1" id="KW-1185">Reference proteome</keyword>
<proteinExistence type="predicted"/>
<organism evidence="1 2">
    <name type="scientific">Strongyloides venezuelensis</name>
    <name type="common">Threadworm</name>
    <dbReference type="NCBI Taxonomy" id="75913"/>
    <lineage>
        <taxon>Eukaryota</taxon>
        <taxon>Metazoa</taxon>
        <taxon>Ecdysozoa</taxon>
        <taxon>Nematoda</taxon>
        <taxon>Chromadorea</taxon>
        <taxon>Rhabditida</taxon>
        <taxon>Tylenchina</taxon>
        <taxon>Panagrolaimomorpha</taxon>
        <taxon>Strongyloidoidea</taxon>
        <taxon>Strongyloididae</taxon>
        <taxon>Strongyloides</taxon>
    </lineage>
</organism>
<protein>
    <submittedName>
        <fullName evidence="2">Secreted protein</fullName>
    </submittedName>
</protein>
<name>A0A0K0FFJ0_STRVS</name>
<reference evidence="1" key="1">
    <citation type="submission" date="2014-07" db="EMBL/GenBank/DDBJ databases">
        <authorList>
            <person name="Martin A.A"/>
            <person name="De Silva N."/>
        </authorList>
    </citation>
    <scope>NUCLEOTIDE SEQUENCE</scope>
</reference>
<reference evidence="2" key="2">
    <citation type="submission" date="2015-08" db="UniProtKB">
        <authorList>
            <consortium name="WormBaseParasite"/>
        </authorList>
    </citation>
    <scope>IDENTIFICATION</scope>
</reference>
<evidence type="ECO:0000313" key="2">
    <source>
        <dbReference type="WBParaSite" id="SVE_0763300.1"/>
    </source>
</evidence>
<dbReference type="WBParaSite" id="SVE_0763300.1">
    <property type="protein sequence ID" value="SVE_0763300.1"/>
    <property type="gene ID" value="SVE_0763300"/>
</dbReference>
<dbReference type="Proteomes" id="UP000035680">
    <property type="component" value="Unassembled WGS sequence"/>
</dbReference>
<sequence length="67" mass="7517">MKFTKFSYSILQTIYVGSIEIAASKATPIPVPIHAIPFLNKASAHASKKTIGICQIIFSHYKFQKYK</sequence>